<dbReference type="AlphaFoldDB" id="A0A7R9LZW5"/>
<organism evidence="1">
    <name type="scientific">Oppiella nova</name>
    <dbReference type="NCBI Taxonomy" id="334625"/>
    <lineage>
        <taxon>Eukaryota</taxon>
        <taxon>Metazoa</taxon>
        <taxon>Ecdysozoa</taxon>
        <taxon>Arthropoda</taxon>
        <taxon>Chelicerata</taxon>
        <taxon>Arachnida</taxon>
        <taxon>Acari</taxon>
        <taxon>Acariformes</taxon>
        <taxon>Sarcoptiformes</taxon>
        <taxon>Oribatida</taxon>
        <taxon>Brachypylina</taxon>
        <taxon>Oppioidea</taxon>
        <taxon>Oppiidae</taxon>
        <taxon>Oppiella</taxon>
    </lineage>
</organism>
<keyword evidence="2" id="KW-1185">Reference proteome</keyword>
<evidence type="ECO:0000313" key="2">
    <source>
        <dbReference type="Proteomes" id="UP000728032"/>
    </source>
</evidence>
<name>A0A7R9LZW5_9ACAR</name>
<dbReference type="PANTHER" id="PTHR31859:SF1">
    <property type="entry name" value="TETRATRICOPEPTIDE REPEAT PROTEIN 39C"/>
    <property type="match status" value="1"/>
</dbReference>
<dbReference type="Pfam" id="PF10300">
    <property type="entry name" value="Iml2-TPR_39"/>
    <property type="match status" value="2"/>
</dbReference>
<dbReference type="PANTHER" id="PTHR31859">
    <property type="entry name" value="TETRATRICOPEPTIDE REPEAT PROTEIN 39 FAMILY MEMBER"/>
    <property type="match status" value="1"/>
</dbReference>
<dbReference type="Proteomes" id="UP000728032">
    <property type="component" value="Unassembled WGS sequence"/>
</dbReference>
<evidence type="ECO:0000313" key="1">
    <source>
        <dbReference type="EMBL" id="CAD7650850.1"/>
    </source>
</evidence>
<dbReference type="OrthoDB" id="6490153at2759"/>
<dbReference type="EMBL" id="OC919184">
    <property type="protein sequence ID" value="CAD7650850.1"/>
    <property type="molecule type" value="Genomic_DNA"/>
</dbReference>
<reference evidence="1" key="1">
    <citation type="submission" date="2020-11" db="EMBL/GenBank/DDBJ databases">
        <authorList>
            <person name="Tran Van P."/>
        </authorList>
    </citation>
    <scope>NUCLEOTIDE SEQUENCE</scope>
</reference>
<sequence>MKSDHLPIDESISLANEVFEDVMKSNDVVKGLATIEPYCDRSVYHSLVRSLYLLLTAGTSMEKVDIDAAQIAVNDLRDVCNKHRKTVEVHAELVHALSLAISVVVEIIMRTRSHWESETSRLNFESTVRCCNGICHLVISNIPPKILRIINFLGIRGVESLGWKNINKAAFELPDMARARERP</sequence>
<gene>
    <name evidence="1" type="ORF">ONB1V03_LOCUS8015</name>
</gene>
<proteinExistence type="predicted"/>
<dbReference type="EMBL" id="CAJPVJ010004359">
    <property type="protein sequence ID" value="CAG2168527.1"/>
    <property type="molecule type" value="Genomic_DNA"/>
</dbReference>
<accession>A0A7R9LZW5</accession>
<dbReference type="InterPro" id="IPR019412">
    <property type="entry name" value="IML2/TPR_39"/>
</dbReference>
<protein>
    <submittedName>
        <fullName evidence="1">Uncharacterized protein</fullName>
    </submittedName>
</protein>